<organism evidence="2 3">
    <name type="scientific">Endocarpon pusillum</name>
    <dbReference type="NCBI Taxonomy" id="364733"/>
    <lineage>
        <taxon>Eukaryota</taxon>
        <taxon>Fungi</taxon>
        <taxon>Dikarya</taxon>
        <taxon>Ascomycota</taxon>
        <taxon>Pezizomycotina</taxon>
        <taxon>Eurotiomycetes</taxon>
        <taxon>Chaetothyriomycetidae</taxon>
        <taxon>Verrucariales</taxon>
        <taxon>Verrucariaceae</taxon>
        <taxon>Endocarpon</taxon>
    </lineage>
</organism>
<feature type="compositionally biased region" description="Polar residues" evidence="1">
    <location>
        <begin position="1"/>
        <end position="14"/>
    </location>
</feature>
<accession>A0A8H7E6I0</accession>
<reference evidence="2" key="1">
    <citation type="submission" date="2020-02" db="EMBL/GenBank/DDBJ databases">
        <authorList>
            <person name="Palmer J.M."/>
        </authorList>
    </citation>
    <scope>NUCLEOTIDE SEQUENCE</scope>
    <source>
        <strain evidence="2">EPUS1.4</strain>
        <tissue evidence="2">Thallus</tissue>
    </source>
</reference>
<sequence>MQQHLPPSSMSASEDYQPPNPHDLAALLSKGYGLLRTLSRSRDPEFSSQESTLFIAELLLGADY</sequence>
<keyword evidence="3" id="KW-1185">Reference proteome</keyword>
<dbReference type="AlphaFoldDB" id="A0A8H7E6I0"/>
<evidence type="ECO:0000256" key="1">
    <source>
        <dbReference type="SAM" id="MobiDB-lite"/>
    </source>
</evidence>
<evidence type="ECO:0000313" key="3">
    <source>
        <dbReference type="Proteomes" id="UP000606974"/>
    </source>
</evidence>
<evidence type="ECO:0000313" key="2">
    <source>
        <dbReference type="EMBL" id="KAF7512259.1"/>
    </source>
</evidence>
<dbReference type="EMBL" id="JAACFV010000013">
    <property type="protein sequence ID" value="KAF7512259.1"/>
    <property type="molecule type" value="Genomic_DNA"/>
</dbReference>
<proteinExistence type="predicted"/>
<name>A0A8H7E6I0_9EURO</name>
<comment type="caution">
    <text evidence="2">The sequence shown here is derived from an EMBL/GenBank/DDBJ whole genome shotgun (WGS) entry which is preliminary data.</text>
</comment>
<protein>
    <submittedName>
        <fullName evidence="2">Uncharacterized protein</fullName>
    </submittedName>
</protein>
<gene>
    <name evidence="2" type="ORF">GJ744_001827</name>
</gene>
<dbReference type="Proteomes" id="UP000606974">
    <property type="component" value="Unassembled WGS sequence"/>
</dbReference>
<feature type="region of interest" description="Disordered" evidence="1">
    <location>
        <begin position="1"/>
        <end position="23"/>
    </location>
</feature>